<gene>
    <name evidence="2" type="ORF">BU16DRAFT_439472</name>
</gene>
<dbReference type="AlphaFoldDB" id="A0A6A6QSA7"/>
<dbReference type="OrthoDB" id="3553147at2759"/>
<sequence length="121" mass="13529">EIRLLRLLPGQGPICCTLTHAALSNNLRYEALSYCWGDSSTKLSISCNGERLLVGESLYSALDHLRDSLQKPTLWIDAICINQTDIGERNSQVTLMRRIYSSCQRAVVWLGPADTQTELAF</sequence>
<evidence type="ECO:0000313" key="2">
    <source>
        <dbReference type="EMBL" id="KAF2495046.1"/>
    </source>
</evidence>
<feature type="non-terminal residue" evidence="2">
    <location>
        <position position="121"/>
    </location>
</feature>
<keyword evidence="3" id="KW-1185">Reference proteome</keyword>
<feature type="domain" description="Heterokaryon incompatibility" evidence="1">
    <location>
        <begin position="29"/>
        <end position="117"/>
    </location>
</feature>
<dbReference type="InterPro" id="IPR010730">
    <property type="entry name" value="HET"/>
</dbReference>
<dbReference type="Pfam" id="PF06985">
    <property type="entry name" value="HET"/>
    <property type="match status" value="1"/>
</dbReference>
<feature type="non-terminal residue" evidence="2">
    <location>
        <position position="1"/>
    </location>
</feature>
<evidence type="ECO:0000313" key="3">
    <source>
        <dbReference type="Proteomes" id="UP000799750"/>
    </source>
</evidence>
<dbReference type="Proteomes" id="UP000799750">
    <property type="component" value="Unassembled WGS sequence"/>
</dbReference>
<name>A0A6A6QSA7_9PEZI</name>
<dbReference type="PANTHER" id="PTHR24148">
    <property type="entry name" value="ANKYRIN REPEAT DOMAIN-CONTAINING PROTEIN 39 HOMOLOG-RELATED"/>
    <property type="match status" value="1"/>
</dbReference>
<accession>A0A6A6QSA7</accession>
<dbReference type="PANTHER" id="PTHR24148:SF73">
    <property type="entry name" value="HET DOMAIN PROTEIN (AFU_ORTHOLOGUE AFUA_8G01020)"/>
    <property type="match status" value="1"/>
</dbReference>
<organism evidence="2 3">
    <name type="scientific">Lophium mytilinum</name>
    <dbReference type="NCBI Taxonomy" id="390894"/>
    <lineage>
        <taxon>Eukaryota</taxon>
        <taxon>Fungi</taxon>
        <taxon>Dikarya</taxon>
        <taxon>Ascomycota</taxon>
        <taxon>Pezizomycotina</taxon>
        <taxon>Dothideomycetes</taxon>
        <taxon>Pleosporomycetidae</taxon>
        <taxon>Mytilinidiales</taxon>
        <taxon>Mytilinidiaceae</taxon>
        <taxon>Lophium</taxon>
    </lineage>
</organism>
<proteinExistence type="predicted"/>
<dbReference type="InterPro" id="IPR052895">
    <property type="entry name" value="HetReg/Transcr_Mod"/>
</dbReference>
<dbReference type="EMBL" id="MU004189">
    <property type="protein sequence ID" value="KAF2495046.1"/>
    <property type="molecule type" value="Genomic_DNA"/>
</dbReference>
<protein>
    <submittedName>
        <fullName evidence="2">HET-domain-containing protein</fullName>
    </submittedName>
</protein>
<reference evidence="2" key="1">
    <citation type="journal article" date="2020" name="Stud. Mycol.">
        <title>101 Dothideomycetes genomes: a test case for predicting lifestyles and emergence of pathogens.</title>
        <authorList>
            <person name="Haridas S."/>
            <person name="Albert R."/>
            <person name="Binder M."/>
            <person name="Bloem J."/>
            <person name="Labutti K."/>
            <person name="Salamov A."/>
            <person name="Andreopoulos B."/>
            <person name="Baker S."/>
            <person name="Barry K."/>
            <person name="Bills G."/>
            <person name="Bluhm B."/>
            <person name="Cannon C."/>
            <person name="Castanera R."/>
            <person name="Culley D."/>
            <person name="Daum C."/>
            <person name="Ezra D."/>
            <person name="Gonzalez J."/>
            <person name="Henrissat B."/>
            <person name="Kuo A."/>
            <person name="Liang C."/>
            <person name="Lipzen A."/>
            <person name="Lutzoni F."/>
            <person name="Magnuson J."/>
            <person name="Mondo S."/>
            <person name="Nolan M."/>
            <person name="Ohm R."/>
            <person name="Pangilinan J."/>
            <person name="Park H.-J."/>
            <person name="Ramirez L."/>
            <person name="Alfaro M."/>
            <person name="Sun H."/>
            <person name="Tritt A."/>
            <person name="Yoshinaga Y."/>
            <person name="Zwiers L.-H."/>
            <person name="Turgeon B."/>
            <person name="Goodwin S."/>
            <person name="Spatafora J."/>
            <person name="Crous P."/>
            <person name="Grigoriev I."/>
        </authorList>
    </citation>
    <scope>NUCLEOTIDE SEQUENCE</scope>
    <source>
        <strain evidence="2">CBS 269.34</strain>
    </source>
</reference>
<evidence type="ECO:0000259" key="1">
    <source>
        <dbReference type="Pfam" id="PF06985"/>
    </source>
</evidence>